<dbReference type="SUPFAM" id="SSF46785">
    <property type="entry name" value="Winged helix' DNA-binding domain"/>
    <property type="match status" value="1"/>
</dbReference>
<dbReference type="Gene3D" id="3.40.50.450">
    <property type="match status" value="1"/>
</dbReference>
<dbReference type="InterPro" id="IPR041614">
    <property type="entry name" value="DprA_WH"/>
</dbReference>
<dbReference type="Pfam" id="PF17782">
    <property type="entry name" value="WHD_DprA"/>
    <property type="match status" value="1"/>
</dbReference>
<reference evidence="4 5" key="1">
    <citation type="journal article" date="2016" name="Nat. Commun.">
        <title>Thousands of microbial genomes shed light on interconnected biogeochemical processes in an aquifer system.</title>
        <authorList>
            <person name="Anantharaman K."/>
            <person name="Brown C.T."/>
            <person name="Hug L.A."/>
            <person name="Sharon I."/>
            <person name="Castelle C.J."/>
            <person name="Probst A.J."/>
            <person name="Thomas B.C."/>
            <person name="Singh A."/>
            <person name="Wilkins M.J."/>
            <person name="Karaoz U."/>
            <person name="Brodie E.L."/>
            <person name="Williams K.H."/>
            <person name="Hubbard S.S."/>
            <person name="Banfield J.F."/>
        </authorList>
    </citation>
    <scope>NUCLEOTIDE SEQUENCE [LARGE SCALE GENOMIC DNA]</scope>
</reference>
<dbReference type="Gene3D" id="1.10.10.10">
    <property type="entry name" value="Winged helix-like DNA-binding domain superfamily/Winged helix DNA-binding domain"/>
    <property type="match status" value="1"/>
</dbReference>
<dbReference type="SUPFAM" id="SSF47781">
    <property type="entry name" value="RuvA domain 2-like"/>
    <property type="match status" value="1"/>
</dbReference>
<dbReference type="GO" id="GO:0009294">
    <property type="term" value="P:DNA-mediated transformation"/>
    <property type="evidence" value="ECO:0007669"/>
    <property type="project" value="InterPro"/>
</dbReference>
<dbReference type="SUPFAM" id="SSF102405">
    <property type="entry name" value="MCP/YpsA-like"/>
    <property type="match status" value="1"/>
</dbReference>
<organism evidence="4 5">
    <name type="scientific">Candidatus Chisholmbacteria bacterium RIFCSPHIGHO2_01_FULL_52_32</name>
    <dbReference type="NCBI Taxonomy" id="1797591"/>
    <lineage>
        <taxon>Bacteria</taxon>
        <taxon>Candidatus Chisholmiibacteriota</taxon>
    </lineage>
</organism>
<dbReference type="InterPro" id="IPR057666">
    <property type="entry name" value="DrpA_SLOG"/>
</dbReference>
<feature type="domain" description="Smf/DprA SLOG" evidence="2">
    <location>
        <begin position="80"/>
        <end position="288"/>
    </location>
</feature>
<evidence type="ECO:0000256" key="1">
    <source>
        <dbReference type="ARBA" id="ARBA00006525"/>
    </source>
</evidence>
<comment type="similarity">
    <text evidence="1">Belongs to the DprA/Smf family.</text>
</comment>
<feature type="domain" description="DprA winged helix" evidence="3">
    <location>
        <begin position="307"/>
        <end position="360"/>
    </location>
</feature>
<dbReference type="AlphaFoldDB" id="A0A1G1VU42"/>
<protein>
    <submittedName>
        <fullName evidence="4">DNA protecting protein DprA</fullName>
    </submittedName>
</protein>
<dbReference type="InterPro" id="IPR036390">
    <property type="entry name" value="WH_DNA-bd_sf"/>
</dbReference>
<accession>A0A1G1VU42</accession>
<gene>
    <name evidence="4" type="ORF">A2786_01680</name>
</gene>
<evidence type="ECO:0000313" key="4">
    <source>
        <dbReference type="EMBL" id="OGY18918.1"/>
    </source>
</evidence>
<comment type="caution">
    <text evidence="4">The sequence shown here is derived from an EMBL/GenBank/DDBJ whole genome shotgun (WGS) entry which is preliminary data.</text>
</comment>
<dbReference type="PANTHER" id="PTHR43022:SF1">
    <property type="entry name" value="PROTEIN SMF"/>
    <property type="match status" value="1"/>
</dbReference>
<dbReference type="PANTHER" id="PTHR43022">
    <property type="entry name" value="PROTEIN SMF"/>
    <property type="match status" value="1"/>
</dbReference>
<evidence type="ECO:0000259" key="3">
    <source>
        <dbReference type="Pfam" id="PF17782"/>
    </source>
</evidence>
<evidence type="ECO:0000313" key="5">
    <source>
        <dbReference type="Proteomes" id="UP000179233"/>
    </source>
</evidence>
<dbReference type="Proteomes" id="UP000179233">
    <property type="component" value="Unassembled WGS sequence"/>
</dbReference>
<evidence type="ECO:0000259" key="2">
    <source>
        <dbReference type="Pfam" id="PF02481"/>
    </source>
</evidence>
<dbReference type="InterPro" id="IPR010994">
    <property type="entry name" value="RuvA_2-like"/>
</dbReference>
<dbReference type="Pfam" id="PF02481">
    <property type="entry name" value="DNA_processg_A"/>
    <property type="match status" value="1"/>
</dbReference>
<dbReference type="NCBIfam" id="TIGR00732">
    <property type="entry name" value="dprA"/>
    <property type="match status" value="1"/>
</dbReference>
<dbReference type="InterPro" id="IPR003488">
    <property type="entry name" value="DprA"/>
</dbReference>
<name>A0A1G1VU42_9BACT</name>
<dbReference type="InterPro" id="IPR036388">
    <property type="entry name" value="WH-like_DNA-bd_sf"/>
</dbReference>
<dbReference type="EMBL" id="MHCJ01000003">
    <property type="protein sequence ID" value="OGY18918.1"/>
    <property type="molecule type" value="Genomic_DNA"/>
</dbReference>
<proteinExistence type="inferred from homology"/>
<sequence length="366" mass="39122">MDQTERAYRAAVYEVDGIGPARMKVLLSAFGSAEKVWGTEEKKFREIGLSGAIVSEIRKKRATVEPKNHLAALAKLGIRVLVIEDEEYPELLKKIDDSPQVLFVRGHFDASDARAIAVVGTRKPTPYGREVTERLVEQLVALGFTIVSGLARGIDGIAHRTALASGGRTIGVLAGGVDRVYPPEHVGLAEDISKHGAVVSEFAPGKLPIPGNFPARNRVISGLALGVLVTEGAAKSGSKITATWAAEQGREVFAVPGPITSHLSQAPADLIKLGAKVVTDVSDILEELRVQVAPVRAGEVREVEIPLENLGADERKVWEALADGSLQADDLVRKVGMETSAVSAILTMLELRGLVKHLGGMVYCRK</sequence>